<evidence type="ECO:0000256" key="1">
    <source>
        <dbReference type="SAM" id="MobiDB-lite"/>
    </source>
</evidence>
<feature type="compositionally biased region" description="Basic and acidic residues" evidence="1">
    <location>
        <begin position="145"/>
        <end position="180"/>
    </location>
</feature>
<evidence type="ECO:0000313" key="3">
    <source>
        <dbReference type="Proteomes" id="UP000291591"/>
    </source>
</evidence>
<gene>
    <name evidence="2" type="ORF">EV383_1117</name>
</gene>
<feature type="compositionally biased region" description="Basic and acidic residues" evidence="1">
    <location>
        <begin position="63"/>
        <end position="77"/>
    </location>
</feature>
<feature type="region of interest" description="Disordered" evidence="1">
    <location>
        <begin position="1"/>
        <end position="35"/>
    </location>
</feature>
<protein>
    <submittedName>
        <fullName evidence="2">Uncharacterized protein</fullName>
    </submittedName>
</protein>
<sequence>MTPPTPPVTVRRTVVHDGDVHAVDLDRLDDDGGPPLVELTPAARAALDDAHRRDIAARDAALERRQEAEAAARERELAAFLAEPDPLPDDELPPPAEEQAPAPRGKKPGPTTSQRARVARQRSAAARDATRSWHGVEPPATPTAKADRWSAIQDRDRRRDAAEQRRLLRQRDRDADRHEG</sequence>
<reference evidence="2 3" key="1">
    <citation type="submission" date="2019-02" db="EMBL/GenBank/DDBJ databases">
        <title>Sequencing the genomes of 1000 actinobacteria strains.</title>
        <authorList>
            <person name="Klenk H.-P."/>
        </authorList>
    </citation>
    <scope>NUCLEOTIDE SEQUENCE [LARGE SCALE GENOMIC DNA]</scope>
    <source>
        <strain evidence="2 3">DSM 45779</strain>
    </source>
</reference>
<evidence type="ECO:0000313" key="2">
    <source>
        <dbReference type="EMBL" id="RZT84279.1"/>
    </source>
</evidence>
<dbReference type="AlphaFoldDB" id="A0A4Q7UW33"/>
<organism evidence="2 3">
    <name type="scientific">Pseudonocardia sediminis</name>
    <dbReference type="NCBI Taxonomy" id="1397368"/>
    <lineage>
        <taxon>Bacteria</taxon>
        <taxon>Bacillati</taxon>
        <taxon>Actinomycetota</taxon>
        <taxon>Actinomycetes</taxon>
        <taxon>Pseudonocardiales</taxon>
        <taxon>Pseudonocardiaceae</taxon>
        <taxon>Pseudonocardia</taxon>
    </lineage>
</organism>
<keyword evidence="3" id="KW-1185">Reference proteome</keyword>
<accession>A0A4Q7UW33</accession>
<feature type="compositionally biased region" description="Low complexity" evidence="1">
    <location>
        <begin position="111"/>
        <end position="127"/>
    </location>
</feature>
<feature type="region of interest" description="Disordered" evidence="1">
    <location>
        <begin position="63"/>
        <end position="180"/>
    </location>
</feature>
<feature type="compositionally biased region" description="Basic and acidic residues" evidence="1">
    <location>
        <begin position="14"/>
        <end position="26"/>
    </location>
</feature>
<dbReference type="Proteomes" id="UP000291591">
    <property type="component" value="Unassembled WGS sequence"/>
</dbReference>
<comment type="caution">
    <text evidence="2">The sequence shown here is derived from an EMBL/GenBank/DDBJ whole genome shotgun (WGS) entry which is preliminary data.</text>
</comment>
<dbReference type="EMBL" id="SHKL01000001">
    <property type="protein sequence ID" value="RZT84279.1"/>
    <property type="molecule type" value="Genomic_DNA"/>
</dbReference>
<name>A0A4Q7UW33_PSEST</name>
<proteinExistence type="predicted"/>